<protein>
    <submittedName>
        <fullName evidence="1">Sugar diacid utilization regulator SdaR</fullName>
    </submittedName>
</protein>
<reference evidence="1 2" key="1">
    <citation type="journal article" date="2014" name="Genome Announc.">
        <title>Draft Genome Sequences of Two Vibrionaceae Species, Vibrio ponticus C121 and Photobacterium aphoticum C119, Isolated as Coral Reef Microbiota.</title>
        <authorList>
            <person name="Al-saari N."/>
            <person name="Meirelles P.M."/>
            <person name="Mino S."/>
            <person name="Suda W."/>
            <person name="Oshima K."/>
            <person name="Hattori M."/>
            <person name="Ohkuma M."/>
            <person name="Thompson F.L."/>
            <person name="Gomez-Gil B."/>
            <person name="Sawabe T."/>
            <person name="Sawabe T."/>
        </authorList>
    </citation>
    <scope>NUCLEOTIDE SEQUENCE [LARGE SCALE GENOMIC DNA]</scope>
    <source>
        <strain evidence="1 2">JCM 19237</strain>
    </source>
</reference>
<proteinExistence type="predicted"/>
<comment type="caution">
    <text evidence="1">The sequence shown here is derived from an EMBL/GenBank/DDBJ whole genome shotgun (WGS) entry which is preliminary data.</text>
</comment>
<sequence>MSQVQWNKRHREELVLQLIKGTELNEAQLLSIAQKLDLDLAQPRIATIVKVIPSAGEALSLEHLQRMCICWNFRNATTWWALCPSR</sequence>
<name>A0A090QUG8_9GAMM</name>
<dbReference type="Proteomes" id="UP000029227">
    <property type="component" value="Unassembled WGS sequence"/>
</dbReference>
<dbReference type="EMBL" id="BBMN01000011">
    <property type="protein sequence ID" value="GAL06521.1"/>
    <property type="molecule type" value="Genomic_DNA"/>
</dbReference>
<dbReference type="eggNOG" id="COG3835">
    <property type="taxonomic scope" value="Bacteria"/>
</dbReference>
<gene>
    <name evidence="1" type="ORF">JCM19237_2612</name>
</gene>
<organism evidence="1 2">
    <name type="scientific">Photobacterium aphoticum</name>
    <dbReference type="NCBI Taxonomy" id="754436"/>
    <lineage>
        <taxon>Bacteria</taxon>
        <taxon>Pseudomonadati</taxon>
        <taxon>Pseudomonadota</taxon>
        <taxon>Gammaproteobacteria</taxon>
        <taxon>Vibrionales</taxon>
        <taxon>Vibrionaceae</taxon>
        <taxon>Photobacterium</taxon>
    </lineage>
</organism>
<accession>A0A090QUG8</accession>
<dbReference type="AlphaFoldDB" id="A0A090QUG8"/>
<evidence type="ECO:0000313" key="1">
    <source>
        <dbReference type="EMBL" id="GAL06521.1"/>
    </source>
</evidence>
<dbReference type="STRING" id="754436.JCM19237_2612"/>
<evidence type="ECO:0000313" key="2">
    <source>
        <dbReference type="Proteomes" id="UP000029227"/>
    </source>
</evidence>